<keyword evidence="5 10" id="KW-1133">Transmembrane helix</keyword>
<sequence>MSSSSSSSSSSVAVSIPNDEDCLKNNAPDIEQQQQQWKHDQREETFSGSSSLFVSSMKDTKMKKKMRKCSSEYEKRRIRRRKMVHSFKVGVALVLVSLLYVLDPLFHQVGQNVMWAIMTVVVVFEFYAGATISKGINRGIGTILGGLLGCLAAFIARKLGGFLHGTIVVAIAVFIVGVGATYVRMMPRIKRKYDYGALIFILTFNLVVVSGVRADKVILLARDRLSNIGMGFAVCVLTSLLLFPQWASDQLHSSTSSTFLHIASSLQGCLDEYMAISDEKKSGESADVSACKRILYSKANDESLANFAKWEPWHGKFGFSYPWDKYMEIGEALREVAAIVISLKACIIRSMQQPLTPTQRETVKEHSERVGLTLVWVLREMGESIKGMRLMSTTNNHNNHNHKLKLSPTSITISNPPNLLELMEQEDKDNLVHAVITATSSAASEQLGMSSFVFMMNEMSKRVEALATKVEQLGDIAGFRSADDKLAEV</sequence>
<dbReference type="GO" id="GO:0034220">
    <property type="term" value="P:monoatomic ion transmembrane transport"/>
    <property type="evidence" value="ECO:0007669"/>
    <property type="project" value="UniProtKB-KW"/>
</dbReference>
<dbReference type="Pfam" id="PF11744">
    <property type="entry name" value="ALMT"/>
    <property type="match status" value="1"/>
</dbReference>
<comment type="caution">
    <text evidence="11">The sequence shown here is derived from an EMBL/GenBank/DDBJ whole genome shotgun (WGS) entry which is preliminary data.</text>
</comment>
<feature type="compositionally biased region" description="Low complexity" evidence="9">
    <location>
        <begin position="1"/>
        <end position="11"/>
    </location>
</feature>
<evidence type="ECO:0000256" key="5">
    <source>
        <dbReference type="ARBA" id="ARBA00022989"/>
    </source>
</evidence>
<name>A0A328E9C5_9ASTE</name>
<protein>
    <recommendedName>
        <fullName evidence="13">Aluminum-activated malate transporter</fullName>
    </recommendedName>
</protein>
<evidence type="ECO:0000256" key="2">
    <source>
        <dbReference type="ARBA" id="ARBA00007079"/>
    </source>
</evidence>
<evidence type="ECO:0000313" key="11">
    <source>
        <dbReference type="EMBL" id="RAL54502.1"/>
    </source>
</evidence>
<keyword evidence="6" id="KW-0406">Ion transport</keyword>
<evidence type="ECO:0000256" key="3">
    <source>
        <dbReference type="ARBA" id="ARBA00022448"/>
    </source>
</evidence>
<keyword evidence="8" id="KW-0407">Ion channel</keyword>
<evidence type="ECO:0000256" key="10">
    <source>
        <dbReference type="SAM" id="Phobius"/>
    </source>
</evidence>
<dbReference type="GO" id="GO:0015743">
    <property type="term" value="P:malate transport"/>
    <property type="evidence" value="ECO:0007669"/>
    <property type="project" value="InterPro"/>
</dbReference>
<keyword evidence="7 10" id="KW-0472">Membrane</keyword>
<feature type="transmembrane region" description="Helical" evidence="10">
    <location>
        <begin position="162"/>
        <end position="183"/>
    </location>
</feature>
<feature type="region of interest" description="Disordered" evidence="9">
    <location>
        <begin position="1"/>
        <end position="45"/>
    </location>
</feature>
<organism evidence="11 12">
    <name type="scientific">Cuscuta australis</name>
    <dbReference type="NCBI Taxonomy" id="267555"/>
    <lineage>
        <taxon>Eukaryota</taxon>
        <taxon>Viridiplantae</taxon>
        <taxon>Streptophyta</taxon>
        <taxon>Embryophyta</taxon>
        <taxon>Tracheophyta</taxon>
        <taxon>Spermatophyta</taxon>
        <taxon>Magnoliopsida</taxon>
        <taxon>eudicotyledons</taxon>
        <taxon>Gunneridae</taxon>
        <taxon>Pentapetalae</taxon>
        <taxon>asterids</taxon>
        <taxon>lamiids</taxon>
        <taxon>Solanales</taxon>
        <taxon>Convolvulaceae</taxon>
        <taxon>Cuscuteae</taxon>
        <taxon>Cuscuta</taxon>
        <taxon>Cuscuta subgen. Grammica</taxon>
        <taxon>Cuscuta sect. Cleistogrammica</taxon>
    </lineage>
</organism>
<gene>
    <name evidence="11" type="ORF">DM860_001630</name>
</gene>
<dbReference type="Proteomes" id="UP000249390">
    <property type="component" value="Unassembled WGS sequence"/>
</dbReference>
<proteinExistence type="inferred from homology"/>
<dbReference type="EMBL" id="NQVE01000009">
    <property type="protein sequence ID" value="RAL54502.1"/>
    <property type="molecule type" value="Genomic_DNA"/>
</dbReference>
<evidence type="ECO:0000256" key="4">
    <source>
        <dbReference type="ARBA" id="ARBA00022692"/>
    </source>
</evidence>
<accession>A0A328E9C5</accession>
<dbReference type="GO" id="GO:0016020">
    <property type="term" value="C:membrane"/>
    <property type="evidence" value="ECO:0007669"/>
    <property type="project" value="UniProtKB-SubCell"/>
</dbReference>
<evidence type="ECO:0000256" key="8">
    <source>
        <dbReference type="ARBA" id="ARBA00023303"/>
    </source>
</evidence>
<reference evidence="11 12" key="1">
    <citation type="submission" date="2018-06" db="EMBL/GenBank/DDBJ databases">
        <title>The Genome of Cuscuta australis (Dodder) Provides Insight into the Evolution of Plant Parasitism.</title>
        <authorList>
            <person name="Liu H."/>
        </authorList>
    </citation>
    <scope>NUCLEOTIDE SEQUENCE [LARGE SCALE GENOMIC DNA]</scope>
    <source>
        <strain evidence="12">cv. Yunnan</strain>
        <tissue evidence="11">Vines</tissue>
    </source>
</reference>
<keyword evidence="3" id="KW-0813">Transport</keyword>
<evidence type="ECO:0000256" key="6">
    <source>
        <dbReference type="ARBA" id="ARBA00023065"/>
    </source>
</evidence>
<comment type="similarity">
    <text evidence="2">Belongs to the aromatic acid exporter (TC 2.A.85) family.</text>
</comment>
<evidence type="ECO:0000256" key="1">
    <source>
        <dbReference type="ARBA" id="ARBA00004141"/>
    </source>
</evidence>
<dbReference type="InterPro" id="IPR020966">
    <property type="entry name" value="ALMT"/>
</dbReference>
<keyword evidence="4 10" id="KW-0812">Transmembrane</keyword>
<keyword evidence="12" id="KW-1185">Reference proteome</keyword>
<evidence type="ECO:0000256" key="7">
    <source>
        <dbReference type="ARBA" id="ARBA00023136"/>
    </source>
</evidence>
<feature type="transmembrane region" description="Helical" evidence="10">
    <location>
        <begin position="113"/>
        <end position="132"/>
    </location>
</feature>
<feature type="transmembrane region" description="Helical" evidence="10">
    <location>
        <begin position="195"/>
        <end position="213"/>
    </location>
</feature>
<comment type="subcellular location">
    <subcellularLocation>
        <location evidence="1">Membrane</location>
        <topology evidence="1">Multi-pass membrane protein</topology>
    </subcellularLocation>
</comment>
<feature type="transmembrane region" description="Helical" evidence="10">
    <location>
        <begin position="83"/>
        <end position="101"/>
    </location>
</feature>
<evidence type="ECO:0000313" key="12">
    <source>
        <dbReference type="Proteomes" id="UP000249390"/>
    </source>
</evidence>
<dbReference type="AlphaFoldDB" id="A0A328E9C5"/>
<evidence type="ECO:0000256" key="9">
    <source>
        <dbReference type="SAM" id="MobiDB-lite"/>
    </source>
</evidence>
<evidence type="ECO:0008006" key="13">
    <source>
        <dbReference type="Google" id="ProtNLM"/>
    </source>
</evidence>
<dbReference type="PANTHER" id="PTHR31086">
    <property type="entry name" value="ALUMINUM-ACTIVATED MALATE TRANSPORTER 10"/>
    <property type="match status" value="1"/>
</dbReference>
<feature type="transmembrane region" description="Helical" evidence="10">
    <location>
        <begin position="139"/>
        <end position="156"/>
    </location>
</feature>